<protein>
    <recommendedName>
        <fullName evidence="3">N-acetyltransferase domain-containing protein</fullName>
    </recommendedName>
</protein>
<accession>A0A1H9NJ94</accession>
<reference evidence="1 2" key="1">
    <citation type="submission" date="2016-10" db="EMBL/GenBank/DDBJ databases">
        <authorList>
            <person name="de Groot N.N."/>
        </authorList>
    </citation>
    <scope>NUCLEOTIDE SEQUENCE [LARGE SCALE GENOMIC DNA]</scope>
    <source>
        <strain evidence="1 2">AR40</strain>
    </source>
</reference>
<evidence type="ECO:0008006" key="3">
    <source>
        <dbReference type="Google" id="ProtNLM"/>
    </source>
</evidence>
<dbReference type="EMBL" id="FOGJ01000004">
    <property type="protein sequence ID" value="SER36008.1"/>
    <property type="molecule type" value="Genomic_DNA"/>
</dbReference>
<dbReference type="Proteomes" id="UP000182584">
    <property type="component" value="Unassembled WGS sequence"/>
</dbReference>
<sequence length="68" mass="7954">MGYKAIQAAFELYPEVKEWILETILQEPRNCHLYEKCGFVRFGGEEVVNDKMTLITYRLERNAPSKEG</sequence>
<gene>
    <name evidence="1" type="ORF">SAMN04487884_104215</name>
</gene>
<proteinExistence type="predicted"/>
<dbReference type="AlphaFoldDB" id="A0A1H9NJ94"/>
<dbReference type="InterPro" id="IPR016181">
    <property type="entry name" value="Acyl_CoA_acyltransferase"/>
</dbReference>
<dbReference type="SUPFAM" id="SSF55729">
    <property type="entry name" value="Acyl-CoA N-acyltransferases (Nat)"/>
    <property type="match status" value="1"/>
</dbReference>
<evidence type="ECO:0000313" key="1">
    <source>
        <dbReference type="EMBL" id="SER36008.1"/>
    </source>
</evidence>
<name>A0A1H9NJ94_BUTFI</name>
<organism evidence="1 2">
    <name type="scientific">Butyrivibrio fibrisolvens</name>
    <dbReference type="NCBI Taxonomy" id="831"/>
    <lineage>
        <taxon>Bacteria</taxon>
        <taxon>Bacillati</taxon>
        <taxon>Bacillota</taxon>
        <taxon>Clostridia</taxon>
        <taxon>Lachnospirales</taxon>
        <taxon>Lachnospiraceae</taxon>
        <taxon>Butyrivibrio</taxon>
    </lineage>
</organism>
<evidence type="ECO:0000313" key="2">
    <source>
        <dbReference type="Proteomes" id="UP000182584"/>
    </source>
</evidence>